<dbReference type="EMBL" id="BOPG01000033">
    <property type="protein sequence ID" value="GIJ58052.1"/>
    <property type="molecule type" value="Genomic_DNA"/>
</dbReference>
<protein>
    <submittedName>
        <fullName evidence="3">Uncharacterized protein</fullName>
    </submittedName>
</protein>
<evidence type="ECO:0000313" key="3">
    <source>
        <dbReference type="EMBL" id="GIJ58052.1"/>
    </source>
</evidence>
<dbReference type="Proteomes" id="UP000612585">
    <property type="component" value="Unassembled WGS sequence"/>
</dbReference>
<dbReference type="RefSeq" id="WP_203998157.1">
    <property type="nucleotide sequence ID" value="NZ_BOPG01000033.1"/>
</dbReference>
<evidence type="ECO:0000256" key="2">
    <source>
        <dbReference type="SAM" id="Phobius"/>
    </source>
</evidence>
<proteinExistence type="predicted"/>
<comment type="caution">
    <text evidence="3">The sequence shown here is derived from an EMBL/GenBank/DDBJ whole genome shotgun (WGS) entry which is preliminary data.</text>
</comment>
<dbReference type="AlphaFoldDB" id="A0A8J3Z6U6"/>
<accession>A0A8J3Z6U6</accession>
<keyword evidence="4" id="KW-1185">Reference proteome</keyword>
<organism evidence="3 4">
    <name type="scientific">Virgisporangium aurantiacum</name>
    <dbReference type="NCBI Taxonomy" id="175570"/>
    <lineage>
        <taxon>Bacteria</taxon>
        <taxon>Bacillati</taxon>
        <taxon>Actinomycetota</taxon>
        <taxon>Actinomycetes</taxon>
        <taxon>Micromonosporales</taxon>
        <taxon>Micromonosporaceae</taxon>
        <taxon>Virgisporangium</taxon>
    </lineage>
</organism>
<feature type="transmembrane region" description="Helical" evidence="2">
    <location>
        <begin position="78"/>
        <end position="99"/>
    </location>
</feature>
<reference evidence="3" key="1">
    <citation type="submission" date="2021-01" db="EMBL/GenBank/DDBJ databases">
        <title>Whole genome shotgun sequence of Virgisporangium aurantiacum NBRC 16421.</title>
        <authorList>
            <person name="Komaki H."/>
            <person name="Tamura T."/>
        </authorList>
    </citation>
    <scope>NUCLEOTIDE SEQUENCE</scope>
    <source>
        <strain evidence="3">NBRC 16421</strain>
    </source>
</reference>
<sequence length="133" mass="13558">MSRIDPEVRENAHPPKDDLPPDRNAWIPVAIAVVVVLGSTSVFLVTGHDLFDAMLGGSGMALVGNQAARRIIADGGPLPSVIVGAAVTVFAAILIAKGYDLPKALMGAGVAGLLAGEVAGRMLGTAPQLRRGV</sequence>
<keyword evidence="2" id="KW-0472">Membrane</keyword>
<name>A0A8J3Z6U6_9ACTN</name>
<feature type="region of interest" description="Disordered" evidence="1">
    <location>
        <begin position="1"/>
        <end position="20"/>
    </location>
</feature>
<keyword evidence="2" id="KW-0812">Transmembrane</keyword>
<gene>
    <name evidence="3" type="ORF">Vau01_055680</name>
</gene>
<keyword evidence="2" id="KW-1133">Transmembrane helix</keyword>
<evidence type="ECO:0000256" key="1">
    <source>
        <dbReference type="SAM" id="MobiDB-lite"/>
    </source>
</evidence>
<feature type="transmembrane region" description="Helical" evidence="2">
    <location>
        <begin position="25"/>
        <end position="45"/>
    </location>
</feature>
<evidence type="ECO:0000313" key="4">
    <source>
        <dbReference type="Proteomes" id="UP000612585"/>
    </source>
</evidence>